<evidence type="ECO:0000256" key="1">
    <source>
        <dbReference type="ARBA" id="ARBA00022737"/>
    </source>
</evidence>
<dbReference type="InterPro" id="IPR011990">
    <property type="entry name" value="TPR-like_helical_dom_sf"/>
</dbReference>
<evidence type="ECO:0000313" key="5">
    <source>
        <dbReference type="Proteomes" id="UP000663882"/>
    </source>
</evidence>
<dbReference type="OrthoDB" id="6430112at2759"/>
<dbReference type="Pfam" id="PF13374">
    <property type="entry name" value="TPR_10"/>
    <property type="match status" value="1"/>
</dbReference>
<name>A0A815DKK0_9BILA</name>
<dbReference type="InterPro" id="IPR019734">
    <property type="entry name" value="TPR_rpt"/>
</dbReference>
<dbReference type="Proteomes" id="UP000663882">
    <property type="component" value="Unassembled WGS sequence"/>
</dbReference>
<comment type="caution">
    <text evidence="4">The sequence shown here is derived from an EMBL/GenBank/DDBJ whole genome shotgun (WGS) entry which is preliminary data.</text>
</comment>
<dbReference type="AlphaFoldDB" id="A0A815DKK0"/>
<dbReference type="PANTHER" id="PTHR45641">
    <property type="entry name" value="TETRATRICOPEPTIDE REPEAT PROTEIN (AFU_ORTHOLOGUE AFUA_6G03870)"/>
    <property type="match status" value="1"/>
</dbReference>
<dbReference type="PROSITE" id="PS50293">
    <property type="entry name" value="TPR_REGION"/>
    <property type="match status" value="1"/>
</dbReference>
<sequence length="231" mass="26497">MFATDEHEQMSISHLNDNQIAFLTYNLFIDILPKAPSLEFKLEDLENICGVLFENKGKEPALYISQLHEGSDITKNTVQDPEFSQIVLRLHQRSQQAKAYFEYLLDKLPPEHTDRSSIYNNMALIYAMQNEKTKAEKTYDEALKFAQSVKSDSAVIEYKDQTCIINPTANVTLPKTSIDHSTALGNIADIYYHKGDYKSAVEHYKQALELSTDLQCRAYFQQMIVTLRKSI</sequence>
<reference evidence="4" key="1">
    <citation type="submission" date="2021-02" db="EMBL/GenBank/DDBJ databases">
        <authorList>
            <person name="Nowell W R."/>
        </authorList>
    </citation>
    <scope>NUCLEOTIDE SEQUENCE</scope>
</reference>
<dbReference type="SUPFAM" id="SSF48452">
    <property type="entry name" value="TPR-like"/>
    <property type="match status" value="1"/>
</dbReference>
<evidence type="ECO:0000256" key="2">
    <source>
        <dbReference type="ARBA" id="ARBA00022803"/>
    </source>
</evidence>
<organism evidence="4 5">
    <name type="scientific">Rotaria sordida</name>
    <dbReference type="NCBI Taxonomy" id="392033"/>
    <lineage>
        <taxon>Eukaryota</taxon>
        <taxon>Metazoa</taxon>
        <taxon>Spiralia</taxon>
        <taxon>Gnathifera</taxon>
        <taxon>Rotifera</taxon>
        <taxon>Eurotatoria</taxon>
        <taxon>Bdelloidea</taxon>
        <taxon>Philodinida</taxon>
        <taxon>Philodinidae</taxon>
        <taxon>Rotaria</taxon>
    </lineage>
</organism>
<dbReference type="PANTHER" id="PTHR45641:SF19">
    <property type="entry name" value="NEPHROCYSTIN-3"/>
    <property type="match status" value="1"/>
</dbReference>
<proteinExistence type="predicted"/>
<accession>A0A815DKK0</accession>
<dbReference type="EMBL" id="CAJNOO010002823">
    <property type="protein sequence ID" value="CAF1299501.1"/>
    <property type="molecule type" value="Genomic_DNA"/>
</dbReference>
<gene>
    <name evidence="4" type="ORF">RFH988_LOCUS29645</name>
</gene>
<evidence type="ECO:0000313" key="4">
    <source>
        <dbReference type="EMBL" id="CAF1299501.1"/>
    </source>
</evidence>
<dbReference type="Pfam" id="PF00515">
    <property type="entry name" value="TPR_1"/>
    <property type="match status" value="1"/>
</dbReference>
<dbReference type="PROSITE" id="PS50005">
    <property type="entry name" value="TPR"/>
    <property type="match status" value="1"/>
</dbReference>
<protein>
    <recommendedName>
        <fullName evidence="6">Tetratricopeptide repeat protein</fullName>
    </recommendedName>
</protein>
<feature type="repeat" description="TPR" evidence="3">
    <location>
        <begin position="181"/>
        <end position="214"/>
    </location>
</feature>
<evidence type="ECO:0000256" key="3">
    <source>
        <dbReference type="PROSITE-ProRule" id="PRU00339"/>
    </source>
</evidence>
<dbReference type="Gene3D" id="1.25.40.10">
    <property type="entry name" value="Tetratricopeptide repeat domain"/>
    <property type="match status" value="1"/>
</dbReference>
<keyword evidence="1" id="KW-0677">Repeat</keyword>
<keyword evidence="2 3" id="KW-0802">TPR repeat</keyword>
<evidence type="ECO:0008006" key="6">
    <source>
        <dbReference type="Google" id="ProtNLM"/>
    </source>
</evidence>
<dbReference type="SMART" id="SM00028">
    <property type="entry name" value="TPR"/>
    <property type="match status" value="2"/>
</dbReference>